<dbReference type="PROSITE" id="PS50600">
    <property type="entry name" value="ULP_PROTEASE"/>
    <property type="match status" value="1"/>
</dbReference>
<dbReference type="GO" id="GO:0016926">
    <property type="term" value="P:protein desumoylation"/>
    <property type="evidence" value="ECO:0007669"/>
    <property type="project" value="UniProtKB-ARBA"/>
</dbReference>
<proteinExistence type="inferred from homology"/>
<gene>
    <name evidence="7" type="ORF">L5515_001968</name>
</gene>
<dbReference type="EMBL" id="CP092620">
    <property type="protein sequence ID" value="UMM13933.1"/>
    <property type="molecule type" value="Genomic_DNA"/>
</dbReference>
<evidence type="ECO:0000256" key="1">
    <source>
        <dbReference type="ARBA" id="ARBA00005234"/>
    </source>
</evidence>
<keyword evidence="8" id="KW-1185">Reference proteome</keyword>
<evidence type="ECO:0008006" key="9">
    <source>
        <dbReference type="Google" id="ProtNLM"/>
    </source>
</evidence>
<comment type="similarity">
    <text evidence="1">Belongs to the peptidase C48 family.</text>
</comment>
<dbReference type="GO" id="GO:0008234">
    <property type="term" value="F:cysteine-type peptidase activity"/>
    <property type="evidence" value="ECO:0007669"/>
    <property type="project" value="UniProtKB-KW"/>
</dbReference>
<evidence type="ECO:0000256" key="3">
    <source>
        <dbReference type="ARBA" id="ARBA00022801"/>
    </source>
</evidence>
<dbReference type="Pfam" id="PF02902">
    <property type="entry name" value="Peptidase_C48"/>
    <property type="match status" value="1"/>
</dbReference>
<protein>
    <recommendedName>
        <fullName evidence="9">Ubiquitin-like protease family profile domain-containing protein</fullName>
    </recommendedName>
</protein>
<reference evidence="7 8" key="1">
    <citation type="submission" date="2022-04" db="EMBL/GenBank/DDBJ databases">
        <title>Chromosome-level reference genomes for two strains of Caenorhabditis briggsae: an improved platform for comparative genomics.</title>
        <authorList>
            <person name="Stevens L."/>
            <person name="Andersen E."/>
        </authorList>
    </citation>
    <scope>NUCLEOTIDE SEQUENCE [LARGE SCALE GENOMIC DNA]</scope>
    <source>
        <strain evidence="7">VX34</strain>
        <tissue evidence="7">Whole-organism</tissue>
    </source>
</reference>
<dbReference type="CDD" id="cd00024">
    <property type="entry name" value="CD_CSD"/>
    <property type="match status" value="1"/>
</dbReference>
<accession>A0AAE9J4Y2</accession>
<evidence type="ECO:0000259" key="5">
    <source>
        <dbReference type="PROSITE" id="PS50013"/>
    </source>
</evidence>
<dbReference type="PROSITE" id="PS50013">
    <property type="entry name" value="CHROMO_2"/>
    <property type="match status" value="1"/>
</dbReference>
<dbReference type="InterPro" id="IPR038765">
    <property type="entry name" value="Papain-like_cys_pep_sf"/>
</dbReference>
<dbReference type="Gene3D" id="2.40.50.40">
    <property type="match status" value="1"/>
</dbReference>
<dbReference type="PANTHER" id="PTHR46915">
    <property type="entry name" value="UBIQUITIN-LIKE PROTEASE 4-RELATED"/>
    <property type="match status" value="1"/>
</dbReference>
<keyword evidence="2" id="KW-0645">Protease</keyword>
<evidence type="ECO:0000256" key="2">
    <source>
        <dbReference type="ARBA" id="ARBA00022670"/>
    </source>
</evidence>
<evidence type="ECO:0000259" key="6">
    <source>
        <dbReference type="PROSITE" id="PS50600"/>
    </source>
</evidence>
<feature type="domain" description="Chromo" evidence="5">
    <location>
        <begin position="13"/>
        <end position="88"/>
    </location>
</feature>
<dbReference type="AlphaFoldDB" id="A0AAE9J4Y2"/>
<evidence type="ECO:0000313" key="8">
    <source>
        <dbReference type="Proteomes" id="UP000829354"/>
    </source>
</evidence>
<keyword evidence="3" id="KW-0378">Hydrolase</keyword>
<dbReference type="InterPro" id="IPR003653">
    <property type="entry name" value="Peptidase_C48_C"/>
</dbReference>
<dbReference type="InterPro" id="IPR000953">
    <property type="entry name" value="Chromo/chromo_shadow_dom"/>
</dbReference>
<name>A0AAE9J4Y2_CAEBR</name>
<dbReference type="Proteomes" id="UP000829354">
    <property type="component" value="Chromosome I"/>
</dbReference>
<dbReference type="InterPro" id="IPR016197">
    <property type="entry name" value="Chromo-like_dom_sf"/>
</dbReference>
<dbReference type="PANTHER" id="PTHR46915:SF2">
    <property type="entry name" value="UBIQUITIN-LIKE PROTEASE 4"/>
    <property type="match status" value="1"/>
</dbReference>
<evidence type="ECO:0000256" key="4">
    <source>
        <dbReference type="ARBA" id="ARBA00022807"/>
    </source>
</evidence>
<sequence length="526" mass="61118">MSRFDVEAIIDFAKFERLIEDALNSKAKFLPKCVLTSKQRHSKYAFLVHWSNSTVAERTWETEESIGSSQQMLLDFKRAKKLPLEHQKIYKSYALDVYQRLVKAAKLFKPVDVENAAEIVSVASGIQSNHRVELRFSNSAIETSSQEDFEVEAPRREHIEVVNEDMSNNIAPTEAPMKPGEAKRGEKPAIAREDSNISSVTVNADHLCETPPPTFKVKRLDPFNIFYKDKSFTIPPLFRTEWNGSNEDRTLLNDTVIEFYLCHFLWDKLYDDNTRSRFHVFNTFFYDKLQTRLRYHFRDVQPRQSELGTHYNNLFQRGKPGTLLRKEVLVIPCHIRKPKHWFLILVHNPSGAVIRRRASNEVDDNNNRKQKSLSAQIAEYAQFEEGNECRIIIMDSLCHSRRFGPDLAKAHEEAFDSIRVWLQMAAAANGEELRACRVKKIVCQNLPRQKNGVDCGIFMMAFAEYFTWFNTEWLRAPTDSLVNMRMDDDLKHLLDSVEPRMRLEAILQKFTTSKRENSTLPPSQNM</sequence>
<organism evidence="7 8">
    <name type="scientific">Caenorhabditis briggsae</name>
    <dbReference type="NCBI Taxonomy" id="6238"/>
    <lineage>
        <taxon>Eukaryota</taxon>
        <taxon>Metazoa</taxon>
        <taxon>Ecdysozoa</taxon>
        <taxon>Nematoda</taxon>
        <taxon>Chromadorea</taxon>
        <taxon>Rhabditida</taxon>
        <taxon>Rhabditina</taxon>
        <taxon>Rhabditomorpha</taxon>
        <taxon>Rhabditoidea</taxon>
        <taxon>Rhabditidae</taxon>
        <taxon>Peloderinae</taxon>
        <taxon>Caenorhabditis</taxon>
    </lineage>
</organism>
<keyword evidence="4" id="KW-0788">Thiol protease</keyword>
<dbReference type="GO" id="GO:0006508">
    <property type="term" value="P:proteolysis"/>
    <property type="evidence" value="ECO:0007669"/>
    <property type="project" value="UniProtKB-KW"/>
</dbReference>
<dbReference type="SUPFAM" id="SSF54001">
    <property type="entry name" value="Cysteine proteinases"/>
    <property type="match status" value="1"/>
</dbReference>
<evidence type="ECO:0000313" key="7">
    <source>
        <dbReference type="EMBL" id="UMM13933.1"/>
    </source>
</evidence>
<feature type="domain" description="Ubiquitin-like protease family profile" evidence="6">
    <location>
        <begin position="223"/>
        <end position="466"/>
    </location>
</feature>
<dbReference type="SUPFAM" id="SSF54160">
    <property type="entry name" value="Chromo domain-like"/>
    <property type="match status" value="1"/>
</dbReference>
<dbReference type="Gene3D" id="3.40.395.10">
    <property type="entry name" value="Adenoviral Proteinase, Chain A"/>
    <property type="match status" value="1"/>
</dbReference>